<evidence type="ECO:0000256" key="5">
    <source>
        <dbReference type="ARBA" id="ARBA00023136"/>
    </source>
</evidence>
<feature type="domain" description="ABC3 transporter permease C-terminal" evidence="7">
    <location>
        <begin position="668"/>
        <end position="769"/>
    </location>
</feature>
<feature type="transmembrane region" description="Helical" evidence="6">
    <location>
        <begin position="281"/>
        <end position="303"/>
    </location>
</feature>
<dbReference type="Pfam" id="PF12704">
    <property type="entry name" value="MacB_PCD"/>
    <property type="match status" value="2"/>
</dbReference>
<accession>A0ABW5D119</accession>
<evidence type="ECO:0000259" key="8">
    <source>
        <dbReference type="Pfam" id="PF12704"/>
    </source>
</evidence>
<feature type="domain" description="ABC3 transporter permease C-terminal" evidence="7">
    <location>
        <begin position="286"/>
        <end position="402"/>
    </location>
</feature>
<feature type="transmembrane region" description="Helical" evidence="6">
    <location>
        <begin position="375"/>
        <end position="398"/>
    </location>
</feature>
<keyword evidence="2" id="KW-1003">Cell membrane</keyword>
<evidence type="ECO:0000256" key="1">
    <source>
        <dbReference type="ARBA" id="ARBA00004651"/>
    </source>
</evidence>
<feature type="domain" description="MacB-like periplasmic core" evidence="8">
    <location>
        <begin position="20"/>
        <end position="242"/>
    </location>
</feature>
<dbReference type="PANTHER" id="PTHR30572:SF18">
    <property type="entry name" value="ABC-TYPE MACROLIDE FAMILY EXPORT SYSTEM PERMEASE COMPONENT 2"/>
    <property type="match status" value="1"/>
</dbReference>
<dbReference type="EMBL" id="JBHUIM010000003">
    <property type="protein sequence ID" value="MFD2248376.1"/>
    <property type="molecule type" value="Genomic_DNA"/>
</dbReference>
<gene>
    <name evidence="9" type="ORF">ACFSKP_19070</name>
</gene>
<evidence type="ECO:0000256" key="2">
    <source>
        <dbReference type="ARBA" id="ARBA00022475"/>
    </source>
</evidence>
<comment type="caution">
    <text evidence="9">The sequence shown here is derived from an EMBL/GenBank/DDBJ whole genome shotgun (WGS) entry which is preliminary data.</text>
</comment>
<protein>
    <submittedName>
        <fullName evidence="9">ABC transporter permease</fullName>
    </submittedName>
</protein>
<sequence>MVKNYLKMAYRNLMRHKGFSLINISGLALGMTCSILILLWVRDELSFDRFHADIDNLYRVMEVQHYPGGDDLTVDANPGPLAEALEAELPEVKHAVRSTTWEWKQLFTLNDKALKVNGRYTDPEFFEVFSFPLLYGDAAQVLKQPNSVVISESVAKQFFDSPAEAMGKVFKINNDKSYKVTGVFTDVPKNSSLQFDYVMPVNDWISSPGNDWLQEWGNNALRTYVQLQPGTDLAAFNAKIKPIIQNHSKDTKTELFVQPIKDMYLYSDFRNGKSGGGQIEYVRLFIIVAIFILVIACINFMNLATARSAKRAKEVGVRKAIGASKPALIRQFMVESVLVAFLALFVAVNLVGILLPHFNDLTGKYIELNLADPELIFLLLGVAILTGVISGSYPAFFLSSFDPAVVLKGTVKLNRNVAVFRKGLVVFQFILSALLIISTLVVYLQLHYIRTKNIGMDRENLVYMPIEGEMNAHYEVIKRELLNTPGVLGVTSANQNPLMVGNSTGSINWKGKDPNADILFSVMTVDYDFLKTMGITLKEGRDFSREYGTDTAAFIVNEEAARLMQLQNPVGEWVEWGNKGHIIGVMKNFYSTSIHVPMQPLILRLQPKYENTLFARVAAGRTPETMAAIEQILKRQNPAFPFEYHFMDDDYERMYKSEAIMGALTRYFAFIAIFISCMGLFGLALFTAEQRTKEIGIRKVLGASVASIVLMLSKDFLKLVLIANVIALPLGWYLMNGWLNDYADRTELNWWIFAAAFVATFLIAMLTLSFHAIKTAVATPVTSLRTE</sequence>
<feature type="transmembrane region" description="Helical" evidence="6">
    <location>
        <begin position="419"/>
        <end position="444"/>
    </location>
</feature>
<evidence type="ECO:0000256" key="3">
    <source>
        <dbReference type="ARBA" id="ARBA00022692"/>
    </source>
</evidence>
<feature type="transmembrane region" description="Helical" evidence="6">
    <location>
        <begin position="700"/>
        <end position="728"/>
    </location>
</feature>
<reference evidence="10" key="1">
    <citation type="journal article" date="2019" name="Int. J. Syst. Evol. Microbiol.">
        <title>The Global Catalogue of Microorganisms (GCM) 10K type strain sequencing project: providing services to taxonomists for standard genome sequencing and annotation.</title>
        <authorList>
            <consortium name="The Broad Institute Genomics Platform"/>
            <consortium name="The Broad Institute Genome Sequencing Center for Infectious Disease"/>
            <person name="Wu L."/>
            <person name="Ma J."/>
        </authorList>
    </citation>
    <scope>NUCLEOTIDE SEQUENCE [LARGE SCALE GENOMIC DNA]</scope>
    <source>
        <strain evidence="10">CGMCC 4.1782</strain>
    </source>
</reference>
<dbReference type="Pfam" id="PF02687">
    <property type="entry name" value="FtsX"/>
    <property type="match status" value="2"/>
</dbReference>
<keyword evidence="10" id="KW-1185">Reference proteome</keyword>
<keyword evidence="5 6" id="KW-0472">Membrane</keyword>
<dbReference type="PANTHER" id="PTHR30572">
    <property type="entry name" value="MEMBRANE COMPONENT OF TRANSPORTER-RELATED"/>
    <property type="match status" value="1"/>
</dbReference>
<feature type="transmembrane region" description="Helical" evidence="6">
    <location>
        <begin position="667"/>
        <end position="688"/>
    </location>
</feature>
<proteinExistence type="predicted"/>
<dbReference type="InterPro" id="IPR050250">
    <property type="entry name" value="Macrolide_Exporter_MacB"/>
</dbReference>
<feature type="transmembrane region" description="Helical" evidence="6">
    <location>
        <begin position="748"/>
        <end position="768"/>
    </location>
</feature>
<comment type="subcellular location">
    <subcellularLocation>
        <location evidence="1">Cell membrane</location>
        <topology evidence="1">Multi-pass membrane protein</topology>
    </subcellularLocation>
</comment>
<evidence type="ECO:0000256" key="6">
    <source>
        <dbReference type="SAM" id="Phobius"/>
    </source>
</evidence>
<dbReference type="InterPro" id="IPR003838">
    <property type="entry name" value="ABC3_permease_C"/>
</dbReference>
<feature type="transmembrane region" description="Helical" evidence="6">
    <location>
        <begin position="332"/>
        <end position="355"/>
    </location>
</feature>
<feature type="domain" description="MacB-like periplasmic core" evidence="8">
    <location>
        <begin position="459"/>
        <end position="630"/>
    </location>
</feature>
<keyword evidence="4 6" id="KW-1133">Transmembrane helix</keyword>
<dbReference type="RefSeq" id="WP_250431651.1">
    <property type="nucleotide sequence ID" value="NZ_JALPRR010000004.1"/>
</dbReference>
<evidence type="ECO:0000313" key="10">
    <source>
        <dbReference type="Proteomes" id="UP001597374"/>
    </source>
</evidence>
<dbReference type="InterPro" id="IPR025857">
    <property type="entry name" value="MacB_PCD"/>
</dbReference>
<feature type="transmembrane region" description="Helical" evidence="6">
    <location>
        <begin position="21"/>
        <end position="41"/>
    </location>
</feature>
<evidence type="ECO:0000256" key="4">
    <source>
        <dbReference type="ARBA" id="ARBA00022989"/>
    </source>
</evidence>
<name>A0ABW5D119_9BACT</name>
<organism evidence="9 10">
    <name type="scientific">Pontibacter ruber</name>
    <dbReference type="NCBI Taxonomy" id="1343895"/>
    <lineage>
        <taxon>Bacteria</taxon>
        <taxon>Pseudomonadati</taxon>
        <taxon>Bacteroidota</taxon>
        <taxon>Cytophagia</taxon>
        <taxon>Cytophagales</taxon>
        <taxon>Hymenobacteraceae</taxon>
        <taxon>Pontibacter</taxon>
    </lineage>
</organism>
<evidence type="ECO:0000313" key="9">
    <source>
        <dbReference type="EMBL" id="MFD2248376.1"/>
    </source>
</evidence>
<dbReference type="Proteomes" id="UP001597374">
    <property type="component" value="Unassembled WGS sequence"/>
</dbReference>
<evidence type="ECO:0000259" key="7">
    <source>
        <dbReference type="Pfam" id="PF02687"/>
    </source>
</evidence>
<keyword evidence="3 6" id="KW-0812">Transmembrane</keyword>